<evidence type="ECO:0000256" key="12">
    <source>
        <dbReference type="ARBA" id="ARBA00023136"/>
    </source>
</evidence>
<keyword evidence="9 15" id="KW-1133">Transmembrane helix</keyword>
<evidence type="ECO:0000256" key="13">
    <source>
        <dbReference type="ARBA" id="ARBA00048390"/>
    </source>
</evidence>
<feature type="transmembrane region" description="Helical" evidence="15">
    <location>
        <begin position="119"/>
        <end position="140"/>
    </location>
</feature>
<comment type="cofactor">
    <cofactor evidence="14">
        <name>heme b</name>
        <dbReference type="ChEBI" id="CHEBI:60344"/>
    </cofactor>
    <text evidence="14">Binds 1 heme b (iron(II)-protoporphyrin IX) group per subunit.</text>
</comment>
<keyword evidence="12 14" id="KW-0472">Membrane</keyword>
<dbReference type="EMBL" id="BMYK01000036">
    <property type="protein sequence ID" value="GHD01749.1"/>
    <property type="molecule type" value="Genomic_DNA"/>
</dbReference>
<evidence type="ECO:0000256" key="5">
    <source>
        <dbReference type="ARBA" id="ARBA00022475"/>
    </source>
</evidence>
<evidence type="ECO:0000256" key="14">
    <source>
        <dbReference type="PIRNR" id="PIRNR004638"/>
    </source>
</evidence>
<feature type="transmembrane region" description="Helical" evidence="15">
    <location>
        <begin position="84"/>
        <end position="107"/>
    </location>
</feature>
<keyword evidence="8 14" id="KW-0479">Metal-binding</keyword>
<evidence type="ECO:0000256" key="10">
    <source>
        <dbReference type="ARBA" id="ARBA00023002"/>
    </source>
</evidence>
<evidence type="ECO:0000256" key="6">
    <source>
        <dbReference type="ARBA" id="ARBA00022617"/>
    </source>
</evidence>
<comment type="catalytic activity">
    <reaction evidence="13 14">
        <text>protoporphyrinogen IX + 3 A = protoporphyrin IX + 3 AH2</text>
        <dbReference type="Rhea" id="RHEA:62000"/>
        <dbReference type="ChEBI" id="CHEBI:13193"/>
        <dbReference type="ChEBI" id="CHEBI:17499"/>
        <dbReference type="ChEBI" id="CHEBI:57306"/>
        <dbReference type="ChEBI" id="CHEBI:57307"/>
    </reaction>
</comment>
<sequence>MDLLAVWMPWIKFVHLAALLTWCASLLALPPLLALVPSTHGRVARHRLRAAMRFVYIALASPAAVLAVVSGTALIHLMNVYAPWFFAKLTLVAAMALFHAGCGKLILVLRERPRAWPPGLLLAMAGLPMALILGVLWLVLAQPAWPFSLPRLR</sequence>
<organism evidence="16 17">
    <name type="scientific">Pseudorhodoferax aquiterrae</name>
    <dbReference type="NCBI Taxonomy" id="747304"/>
    <lineage>
        <taxon>Bacteria</taxon>
        <taxon>Pseudomonadati</taxon>
        <taxon>Pseudomonadota</taxon>
        <taxon>Betaproteobacteria</taxon>
        <taxon>Burkholderiales</taxon>
        <taxon>Comamonadaceae</taxon>
    </lineage>
</organism>
<dbReference type="PANTHER" id="PTHR40255">
    <property type="entry name" value="UPF0093 MEMBRANE PROTEIN SLR1790"/>
    <property type="match status" value="1"/>
</dbReference>
<comment type="function">
    <text evidence="14">Catalyzes the oxidation of protoporphyrinogen IX to protoporphyrin IX.</text>
</comment>
<evidence type="ECO:0000256" key="4">
    <source>
        <dbReference type="ARBA" id="ARBA00017504"/>
    </source>
</evidence>
<evidence type="ECO:0000256" key="2">
    <source>
        <dbReference type="ARBA" id="ARBA00005073"/>
    </source>
</evidence>
<keyword evidence="17" id="KW-1185">Reference proteome</keyword>
<evidence type="ECO:0000313" key="16">
    <source>
        <dbReference type="EMBL" id="GHD01749.1"/>
    </source>
</evidence>
<comment type="pathway">
    <text evidence="2 14">Porphyrin-containing compound metabolism; protoporphyrin-IX biosynthesis; protoporphyrin-IX from protoporphyrinogen-IX: step 1/1.</text>
</comment>
<feature type="transmembrane region" description="Helical" evidence="15">
    <location>
        <begin position="54"/>
        <end position="78"/>
    </location>
</feature>
<keyword evidence="7 15" id="KW-0812">Transmembrane</keyword>
<keyword evidence="11 14" id="KW-0408">Iron</keyword>
<evidence type="ECO:0000256" key="11">
    <source>
        <dbReference type="ARBA" id="ARBA00023004"/>
    </source>
</evidence>
<comment type="similarity">
    <text evidence="3 14">Belongs to the HemJ family.</text>
</comment>
<dbReference type="EC" id="1.3.99.-" evidence="14"/>
<dbReference type="PANTHER" id="PTHR40255:SF1">
    <property type="entry name" value="PROTOPORPHYRINOGEN IX OXIDASE"/>
    <property type="match status" value="1"/>
</dbReference>
<dbReference type="Pfam" id="PF03653">
    <property type="entry name" value="UPF0093"/>
    <property type="match status" value="1"/>
</dbReference>
<keyword evidence="6 14" id="KW-0349">Heme</keyword>
<evidence type="ECO:0000256" key="8">
    <source>
        <dbReference type="ARBA" id="ARBA00022723"/>
    </source>
</evidence>
<evidence type="ECO:0000256" key="3">
    <source>
        <dbReference type="ARBA" id="ARBA00006501"/>
    </source>
</evidence>
<evidence type="ECO:0000256" key="15">
    <source>
        <dbReference type="SAM" id="Phobius"/>
    </source>
</evidence>
<gene>
    <name evidence="16" type="ORF">GCM10007320_60360</name>
</gene>
<reference evidence="17" key="1">
    <citation type="journal article" date="2019" name="Int. J. Syst. Evol. Microbiol.">
        <title>The Global Catalogue of Microorganisms (GCM) 10K type strain sequencing project: providing services to taxonomists for standard genome sequencing and annotation.</title>
        <authorList>
            <consortium name="The Broad Institute Genomics Platform"/>
            <consortium name="The Broad Institute Genome Sequencing Center for Infectious Disease"/>
            <person name="Wu L."/>
            <person name="Ma J."/>
        </authorList>
    </citation>
    <scope>NUCLEOTIDE SEQUENCE [LARGE SCALE GENOMIC DNA]</scope>
    <source>
        <strain evidence="17">KCTC 23314</strain>
    </source>
</reference>
<protein>
    <recommendedName>
        <fullName evidence="4 14">Protoporphyrinogen IX oxidase</fullName>
        <ecNumber evidence="14">1.3.99.-</ecNumber>
    </recommendedName>
</protein>
<comment type="caution">
    <text evidence="16">The sequence shown here is derived from an EMBL/GenBank/DDBJ whole genome shotgun (WGS) entry which is preliminary data.</text>
</comment>
<proteinExistence type="inferred from homology"/>
<comment type="subcellular location">
    <subcellularLocation>
        <location evidence="1">Cell membrane</location>
        <topology evidence="1">Multi-pass membrane protein</topology>
    </subcellularLocation>
</comment>
<name>A0ABQ3GD01_9BURK</name>
<dbReference type="RefSeq" id="WP_189690595.1">
    <property type="nucleotide sequence ID" value="NZ_BMYK01000036.1"/>
</dbReference>
<evidence type="ECO:0000256" key="9">
    <source>
        <dbReference type="ARBA" id="ARBA00022989"/>
    </source>
</evidence>
<dbReference type="Proteomes" id="UP000626210">
    <property type="component" value="Unassembled WGS sequence"/>
</dbReference>
<evidence type="ECO:0000256" key="7">
    <source>
        <dbReference type="ARBA" id="ARBA00022692"/>
    </source>
</evidence>
<evidence type="ECO:0000256" key="1">
    <source>
        <dbReference type="ARBA" id="ARBA00004651"/>
    </source>
</evidence>
<accession>A0ABQ3GD01</accession>
<evidence type="ECO:0000313" key="17">
    <source>
        <dbReference type="Proteomes" id="UP000626210"/>
    </source>
</evidence>
<feature type="transmembrane region" description="Helical" evidence="15">
    <location>
        <begin position="13"/>
        <end position="33"/>
    </location>
</feature>
<dbReference type="PIRSF" id="PIRSF004638">
    <property type="entry name" value="UCP004638"/>
    <property type="match status" value="1"/>
</dbReference>
<dbReference type="InterPro" id="IPR005265">
    <property type="entry name" value="HemJ-like"/>
</dbReference>
<keyword evidence="5 14" id="KW-1003">Cell membrane</keyword>
<keyword evidence="10" id="KW-0560">Oxidoreductase</keyword>